<dbReference type="GO" id="GO:0035361">
    <property type="term" value="C:Cul8-RING ubiquitin ligase complex"/>
    <property type="evidence" value="ECO:0007669"/>
    <property type="project" value="TreeGrafter"/>
</dbReference>
<dbReference type="PANTHER" id="PTHR47667:SF1">
    <property type="entry name" value="REGULATOR OF TY1 TRANSPOSITION PROTEIN 107"/>
    <property type="match status" value="1"/>
</dbReference>
<proteinExistence type="predicted"/>
<dbReference type="GO" id="GO:1990683">
    <property type="term" value="P:DNA double-strand break attachment to nuclear envelope"/>
    <property type="evidence" value="ECO:0007669"/>
    <property type="project" value="TreeGrafter"/>
</dbReference>
<reference evidence="3 4" key="1">
    <citation type="submission" date="2020-05" db="EMBL/GenBank/DDBJ databases">
        <authorList>
            <person name="Casaregola S."/>
            <person name="Devillers H."/>
            <person name="Grondin C."/>
        </authorList>
    </citation>
    <scope>NUCLEOTIDE SEQUENCE [LARGE SCALE GENOMIC DNA]</scope>
    <source>
        <strain evidence="3 4">CLIB 1767</strain>
    </source>
</reference>
<accession>A0A8H2VIM1</accession>
<comment type="caution">
    <text evidence="3">The sequence shown here is derived from an EMBL/GenBank/DDBJ whole genome shotgun (WGS) entry which is preliminary data.</text>
</comment>
<dbReference type="SUPFAM" id="SSF52113">
    <property type="entry name" value="BRCT domain"/>
    <property type="match status" value="2"/>
</dbReference>
<evidence type="ECO:0000259" key="2">
    <source>
        <dbReference type="PROSITE" id="PS50172"/>
    </source>
</evidence>
<dbReference type="InterPro" id="IPR031906">
    <property type="entry name" value="RTT107_BRCT_6"/>
</dbReference>
<sequence>MSLFQDLNILIVVTDPSQTKNAQSTKLLLEENDCNSCDIYNSYDESKQELQNILSIKKWFYKNFTTETKCSDIHFIIAEDINFDFYKTCAFDLLIPVVNSKWVQDSLNYNRLNKTTLYSPNPRHIFREYEFYISRCTFNSSEYFFYTHLIVSLGGSYTDVLSSNIDFLVSRSYMDPSIVVVQKGEISNNIKFVFPTWLLQCFKTLDQVSWESHLLTKENNPQLNELWSSLHSTDFNSNSITLNGKFFKLDQSLKLDHNVLQFLKNFIRNGDGQITNALDNDMTILLACESQAVRPQRCMTANLLWLFDVMKLDEYASPDSKIIYKPFKDKIFDEHINILNASFTKYFGYQRLYIKLLIERLGGKASTDFSKRNNFLICPIPRGRKYNTAMTLWKNKCTVVNHLWLEDCYLLGEKLDPTLKKYSTIPVEKGLDNHINQVTNSLLIKNASSPVIKNNNLISQSETQITIPINDEKHDIIDDPIEVPSDNNEPLHPGFENTQFSVESEGLTSSVENERIINKSLNVLRSGIDLLSKTQSNLTDMSDGSSQVVADIPENKEQHVTSLSAPNTASASSSSQYLTASMGSTVRNLNEQLTKNDDDDKSKIVKRIVVEDTTNDMTKKRKIEQLQEDLSLSSTATSTNSRNGSTTPQCERDSTTIKAQELVSNFIGKSLNNKGSIDSLLPLYDIRAIQTSCLDKISKLDIEILRILGIRLFNEIKESYHLNSIFAPKVLRTKKFLQSLSFSPLKYALKPDFVDDLIKNIRRGGKIRDLFETIEELRDFASGKPIAYYVIPEITDIVKSRTTLPTKVFQRVGIETVNIFGDIAGGTNTITDILKSHGIQNVNILNSKFTADDILKNEHIQGEEIIPDYILIATKRSQVKRLMPMLEIEGTPLNTGTVYVVEWDWFVKAIFNLEVNYSSQQDVLHLHKA</sequence>
<evidence type="ECO:0000313" key="3">
    <source>
        <dbReference type="EMBL" id="CAB4256111.1"/>
    </source>
</evidence>
<dbReference type="InterPro" id="IPR036420">
    <property type="entry name" value="BRCT_dom_sf"/>
</dbReference>
<dbReference type="GO" id="GO:0006302">
    <property type="term" value="P:double-strand break repair"/>
    <property type="evidence" value="ECO:0007669"/>
    <property type="project" value="TreeGrafter"/>
</dbReference>
<feature type="domain" description="BRCT" evidence="2">
    <location>
        <begin position="327"/>
        <end position="416"/>
    </location>
</feature>
<keyword evidence="4" id="KW-1185">Reference proteome</keyword>
<dbReference type="EMBL" id="CAEFZW010000008">
    <property type="protein sequence ID" value="CAB4256111.1"/>
    <property type="molecule type" value="Genomic_DNA"/>
</dbReference>
<dbReference type="GO" id="GO:0005634">
    <property type="term" value="C:nucleus"/>
    <property type="evidence" value="ECO:0007669"/>
    <property type="project" value="TreeGrafter"/>
</dbReference>
<dbReference type="AlphaFoldDB" id="A0A8H2VIM1"/>
<dbReference type="Pfam" id="PF16770">
    <property type="entry name" value="RTT107_BRCT_5"/>
    <property type="match status" value="1"/>
</dbReference>
<feature type="region of interest" description="Disordered" evidence="1">
    <location>
        <begin position="557"/>
        <end position="576"/>
    </location>
</feature>
<dbReference type="InterPro" id="IPR053036">
    <property type="entry name" value="CellCycle_DNARepair_Reg"/>
</dbReference>
<gene>
    <name evidence="3" type="ORF">KABA2_08S03520</name>
</gene>
<evidence type="ECO:0000313" key="4">
    <source>
        <dbReference type="Proteomes" id="UP000644660"/>
    </source>
</evidence>
<dbReference type="Proteomes" id="UP000644660">
    <property type="component" value="Unassembled WGS sequence"/>
</dbReference>
<name>A0A8H2VIM1_9SACH</name>
<dbReference type="SMART" id="SM00292">
    <property type="entry name" value="BRCT"/>
    <property type="match status" value="4"/>
</dbReference>
<feature type="domain" description="BRCT" evidence="2">
    <location>
        <begin position="121"/>
        <end position="215"/>
    </location>
</feature>
<dbReference type="Gene3D" id="3.40.50.10190">
    <property type="entry name" value="BRCT domain"/>
    <property type="match status" value="4"/>
</dbReference>
<dbReference type="PANTHER" id="PTHR47667">
    <property type="entry name" value="REGULATOR OF TY1 TRANSPOSITION PROTEIN 107"/>
    <property type="match status" value="1"/>
</dbReference>
<feature type="compositionally biased region" description="Low complexity" evidence="1">
    <location>
        <begin position="561"/>
        <end position="576"/>
    </location>
</feature>
<dbReference type="PROSITE" id="PS50172">
    <property type="entry name" value="BRCT"/>
    <property type="match status" value="2"/>
</dbReference>
<evidence type="ECO:0000256" key="1">
    <source>
        <dbReference type="SAM" id="MobiDB-lite"/>
    </source>
</evidence>
<dbReference type="InterPro" id="IPR001357">
    <property type="entry name" value="BRCT_dom"/>
</dbReference>
<organism evidence="3 4">
    <name type="scientific">Maudiozyma barnettii</name>
    <dbReference type="NCBI Taxonomy" id="61262"/>
    <lineage>
        <taxon>Eukaryota</taxon>
        <taxon>Fungi</taxon>
        <taxon>Dikarya</taxon>
        <taxon>Ascomycota</taxon>
        <taxon>Saccharomycotina</taxon>
        <taxon>Saccharomycetes</taxon>
        <taxon>Saccharomycetales</taxon>
        <taxon>Saccharomycetaceae</taxon>
        <taxon>Maudiozyma</taxon>
    </lineage>
</organism>
<dbReference type="RefSeq" id="XP_041407955.1">
    <property type="nucleotide sequence ID" value="XM_041552021.1"/>
</dbReference>
<dbReference type="Pfam" id="PF00533">
    <property type="entry name" value="BRCT"/>
    <property type="match status" value="1"/>
</dbReference>
<dbReference type="Pfam" id="PF16771">
    <property type="entry name" value="RTT107_BRCT_6"/>
    <property type="match status" value="1"/>
</dbReference>
<dbReference type="GeneID" id="64859182"/>
<dbReference type="Pfam" id="PF12738">
    <property type="entry name" value="PTCB-BRCT"/>
    <property type="match status" value="1"/>
</dbReference>
<feature type="compositionally biased region" description="Low complexity" evidence="1">
    <location>
        <begin position="630"/>
        <end position="647"/>
    </location>
</feature>
<protein>
    <submittedName>
        <fullName evidence="3">Similar to Saccharomyces cerevisiae YHR154W RTT107 Protein implicated in Mms22- dependent DNA repair during S phase</fullName>
    </submittedName>
</protein>
<feature type="region of interest" description="Disordered" evidence="1">
    <location>
        <begin position="620"/>
        <end position="654"/>
    </location>
</feature>